<dbReference type="InterPro" id="IPR011356">
    <property type="entry name" value="Leucine_aapep/pepB"/>
</dbReference>
<comment type="caution">
    <text evidence="6">The sequence shown here is derived from an EMBL/GenBank/DDBJ whole genome shotgun (WGS) entry which is preliminary data.</text>
</comment>
<evidence type="ECO:0000256" key="3">
    <source>
        <dbReference type="ARBA" id="ARBA00022670"/>
    </source>
</evidence>
<name>A0A1R1PWH9_ZANCU</name>
<dbReference type="PROSITE" id="PS00631">
    <property type="entry name" value="CYTOSOL_AP"/>
    <property type="match status" value="1"/>
</dbReference>
<evidence type="ECO:0000313" key="7">
    <source>
        <dbReference type="Proteomes" id="UP000188320"/>
    </source>
</evidence>
<dbReference type="SUPFAM" id="SSF53187">
    <property type="entry name" value="Zn-dependent exopeptidases"/>
    <property type="match status" value="1"/>
</dbReference>
<evidence type="ECO:0000313" key="6">
    <source>
        <dbReference type="EMBL" id="OMH85294.1"/>
    </source>
</evidence>
<dbReference type="GO" id="GO:0070006">
    <property type="term" value="F:metalloaminopeptidase activity"/>
    <property type="evidence" value="ECO:0007669"/>
    <property type="project" value="InterPro"/>
</dbReference>
<feature type="domain" description="Cytosol aminopeptidase" evidence="5">
    <location>
        <begin position="368"/>
        <end position="375"/>
    </location>
</feature>
<dbReference type="GO" id="GO:0005737">
    <property type="term" value="C:cytoplasm"/>
    <property type="evidence" value="ECO:0007669"/>
    <property type="project" value="InterPro"/>
</dbReference>
<evidence type="ECO:0000256" key="1">
    <source>
        <dbReference type="ARBA" id="ARBA00009528"/>
    </source>
</evidence>
<accession>A0A1R1PWH9</accession>
<sequence length="549" mass="59390">MIPAVSAIKGSITTSVERTDCTVALYSCEKALLQEISQMDVVECMESLTAIDVGIFKSTNIVALRGVNGDRMVLAPTGSLNEQIDDVRKVRDAAFQAVSKAISAGSRSPVLYLSNIEYSTENIDADFSSWIEVAILGALEASYVTLVAREWYKKQGKDETHNDKLDKLSIIVSEKNAISDDQLSELVKRVVAIEMGKRLSKDMGYGDAERFTPYRAAEHLEKVFKNVPGVSHKLTKDVNVIKEQYPLLYHSARASLQAEHTGPCLVELNYKSPDQSQVKEHVYLVGKGVTFDTGGINVKSGEGMRGMSRDKLGACTVAGFVLAAASMQSTKANITAILSWERNSVGPDSLLPDEVLVSRAGVRVTVVNTDAEGRMVMTDPLAEVKERIVDARKKGDNTPAVVYTVATLTGHVIIAYGGYGATVANGPARNNRLDKHLSEAGMKYGENFENSVLRRDDYSLIASCSEVEDIYQSNTRPSSVTPRGHVYPAAIMIRASGLDKHDSSAKPEDRISYMHLDIAGNAEELGSSGLALPKITGAPIAAFVGAHLV</sequence>
<dbReference type="PANTHER" id="PTHR11963">
    <property type="entry name" value="LEUCINE AMINOPEPTIDASE-RELATED"/>
    <property type="match status" value="1"/>
</dbReference>
<dbReference type="EMBL" id="LSSK01000096">
    <property type="protein sequence ID" value="OMH85294.1"/>
    <property type="molecule type" value="Genomic_DNA"/>
</dbReference>
<dbReference type="AlphaFoldDB" id="A0A1R1PWH9"/>
<dbReference type="GO" id="GO:0006508">
    <property type="term" value="P:proteolysis"/>
    <property type="evidence" value="ECO:0007669"/>
    <property type="project" value="UniProtKB-KW"/>
</dbReference>
<dbReference type="Gene3D" id="3.40.630.10">
    <property type="entry name" value="Zn peptidases"/>
    <property type="match status" value="1"/>
</dbReference>
<evidence type="ECO:0000256" key="4">
    <source>
        <dbReference type="ARBA" id="ARBA00022801"/>
    </source>
</evidence>
<keyword evidence="3" id="KW-0645">Protease</keyword>
<proteinExistence type="inferred from homology"/>
<organism evidence="6 7">
    <name type="scientific">Zancudomyces culisetae</name>
    <name type="common">Gut fungus</name>
    <name type="synonym">Smittium culisetae</name>
    <dbReference type="NCBI Taxonomy" id="1213189"/>
    <lineage>
        <taxon>Eukaryota</taxon>
        <taxon>Fungi</taxon>
        <taxon>Fungi incertae sedis</taxon>
        <taxon>Zoopagomycota</taxon>
        <taxon>Kickxellomycotina</taxon>
        <taxon>Harpellomycetes</taxon>
        <taxon>Harpellales</taxon>
        <taxon>Legeriomycetaceae</taxon>
        <taxon>Zancudomyces</taxon>
    </lineage>
</organism>
<comment type="similarity">
    <text evidence="1">Belongs to the peptidase M17 family.</text>
</comment>
<keyword evidence="4" id="KW-0378">Hydrolase</keyword>
<gene>
    <name evidence="6" type="ORF">AX774_g1172</name>
</gene>
<dbReference type="GO" id="GO:0030145">
    <property type="term" value="F:manganese ion binding"/>
    <property type="evidence" value="ECO:0007669"/>
    <property type="project" value="InterPro"/>
</dbReference>
<protein>
    <submittedName>
        <fullName evidence="6">Putative aminopeptidase</fullName>
    </submittedName>
</protein>
<keyword evidence="2 6" id="KW-0031">Aminopeptidase</keyword>
<evidence type="ECO:0000259" key="5">
    <source>
        <dbReference type="PROSITE" id="PS00631"/>
    </source>
</evidence>
<keyword evidence="7" id="KW-1185">Reference proteome</keyword>
<dbReference type="PANTHER" id="PTHR11963:SF48">
    <property type="entry name" value="DIPEPTIDASE B, ISOFORM A"/>
    <property type="match status" value="1"/>
</dbReference>
<reference evidence="7" key="1">
    <citation type="submission" date="2017-01" db="EMBL/GenBank/DDBJ databases">
        <authorList>
            <person name="Wang Y."/>
            <person name="White M."/>
            <person name="Kvist S."/>
            <person name="Moncalvo J.-M."/>
        </authorList>
    </citation>
    <scope>NUCLEOTIDE SEQUENCE [LARGE SCALE GENOMIC DNA]</scope>
    <source>
        <strain evidence="7">COL-18-3</strain>
    </source>
</reference>
<dbReference type="PRINTS" id="PR00481">
    <property type="entry name" value="LAMNOPPTDASE"/>
</dbReference>
<dbReference type="Proteomes" id="UP000188320">
    <property type="component" value="Unassembled WGS sequence"/>
</dbReference>
<evidence type="ECO:0000256" key="2">
    <source>
        <dbReference type="ARBA" id="ARBA00022438"/>
    </source>
</evidence>
<dbReference type="InterPro" id="IPR000819">
    <property type="entry name" value="Peptidase_M17_C"/>
</dbReference>
<dbReference type="OrthoDB" id="412814at2759"/>
<dbReference type="Pfam" id="PF00883">
    <property type="entry name" value="Peptidase_M17"/>
    <property type="match status" value="1"/>
</dbReference>